<evidence type="ECO:0000256" key="1">
    <source>
        <dbReference type="SAM" id="MobiDB-lite"/>
    </source>
</evidence>
<reference evidence="2 3" key="1">
    <citation type="submission" date="2024-04" db="EMBL/GenBank/DDBJ databases">
        <authorList>
            <person name="Fracassetti M."/>
        </authorList>
    </citation>
    <scope>NUCLEOTIDE SEQUENCE [LARGE SCALE GENOMIC DNA]</scope>
</reference>
<dbReference type="Proteomes" id="UP001497516">
    <property type="component" value="Chromosome 2"/>
</dbReference>
<evidence type="ECO:0000313" key="2">
    <source>
        <dbReference type="EMBL" id="CAL1371224.1"/>
    </source>
</evidence>
<accession>A0AAV2DDD0</accession>
<keyword evidence="3" id="KW-1185">Reference proteome</keyword>
<feature type="region of interest" description="Disordered" evidence="1">
    <location>
        <begin position="1"/>
        <end position="60"/>
    </location>
</feature>
<proteinExistence type="predicted"/>
<name>A0AAV2DDD0_9ROSI</name>
<organism evidence="2 3">
    <name type="scientific">Linum trigynum</name>
    <dbReference type="NCBI Taxonomy" id="586398"/>
    <lineage>
        <taxon>Eukaryota</taxon>
        <taxon>Viridiplantae</taxon>
        <taxon>Streptophyta</taxon>
        <taxon>Embryophyta</taxon>
        <taxon>Tracheophyta</taxon>
        <taxon>Spermatophyta</taxon>
        <taxon>Magnoliopsida</taxon>
        <taxon>eudicotyledons</taxon>
        <taxon>Gunneridae</taxon>
        <taxon>Pentapetalae</taxon>
        <taxon>rosids</taxon>
        <taxon>fabids</taxon>
        <taxon>Malpighiales</taxon>
        <taxon>Linaceae</taxon>
        <taxon>Linum</taxon>
    </lineage>
</organism>
<evidence type="ECO:0000313" key="3">
    <source>
        <dbReference type="Proteomes" id="UP001497516"/>
    </source>
</evidence>
<protein>
    <submittedName>
        <fullName evidence="2">Uncharacterized protein</fullName>
    </submittedName>
</protein>
<feature type="compositionally biased region" description="Basic residues" evidence="1">
    <location>
        <begin position="7"/>
        <end position="20"/>
    </location>
</feature>
<sequence length="72" mass="8022">MMISPNKGRRFPSAKAKAVRSKREESLPGRKSIPPTDSSGEEVETKGAADDSRNCRRQKMTRLSKVGNIFPF</sequence>
<dbReference type="AlphaFoldDB" id="A0AAV2DDD0"/>
<dbReference type="EMBL" id="OZ034815">
    <property type="protein sequence ID" value="CAL1371224.1"/>
    <property type="molecule type" value="Genomic_DNA"/>
</dbReference>
<feature type="compositionally biased region" description="Basic and acidic residues" evidence="1">
    <location>
        <begin position="43"/>
        <end position="54"/>
    </location>
</feature>
<gene>
    <name evidence="2" type="ORF">LTRI10_LOCUS13301</name>
</gene>